<keyword evidence="4 5" id="KW-0720">Serine protease</keyword>
<dbReference type="InterPro" id="IPR036852">
    <property type="entry name" value="Peptidase_S8/S53_dom_sf"/>
</dbReference>
<dbReference type="PANTHER" id="PTHR43806:SF11">
    <property type="entry name" value="CEREVISIN-RELATED"/>
    <property type="match status" value="1"/>
</dbReference>
<dbReference type="InterPro" id="IPR000209">
    <property type="entry name" value="Peptidase_S8/S53_dom"/>
</dbReference>
<proteinExistence type="inferred from homology"/>
<evidence type="ECO:0000256" key="6">
    <source>
        <dbReference type="RuleBase" id="RU003355"/>
    </source>
</evidence>
<evidence type="ECO:0000256" key="5">
    <source>
        <dbReference type="PROSITE-ProRule" id="PRU01240"/>
    </source>
</evidence>
<reference evidence="9 10" key="1">
    <citation type="submission" date="2020-08" db="EMBL/GenBank/DDBJ databases">
        <title>Bridging the membrane lipid divide: bacteria of the FCB group superphylum have the potential to synthesize archaeal ether lipids.</title>
        <authorList>
            <person name="Villanueva L."/>
            <person name="Von Meijenfeldt F.A.B."/>
            <person name="Westbye A.B."/>
            <person name="Yadav S."/>
            <person name="Hopmans E.C."/>
            <person name="Dutilh B.E."/>
            <person name="Sinninghe Damste J.S."/>
        </authorList>
    </citation>
    <scope>NUCLEOTIDE SEQUENCE [LARGE SCALE GENOMIC DNA]</scope>
    <source>
        <strain evidence="9">NIOZ-UU81</strain>
    </source>
</reference>
<gene>
    <name evidence="9" type="ORF">H8E79_05130</name>
</gene>
<evidence type="ECO:0000256" key="3">
    <source>
        <dbReference type="ARBA" id="ARBA00022801"/>
    </source>
</evidence>
<dbReference type="PRINTS" id="PR00723">
    <property type="entry name" value="SUBTILISIN"/>
</dbReference>
<dbReference type="PROSITE" id="PS00136">
    <property type="entry name" value="SUBTILASE_ASP"/>
    <property type="match status" value="1"/>
</dbReference>
<feature type="domain" description="Peptidase S8/S53" evidence="8">
    <location>
        <begin position="354"/>
        <end position="648"/>
    </location>
</feature>
<dbReference type="InterPro" id="IPR017309">
    <property type="entry name" value="Pept_S8A_subtilisin_proteobac"/>
</dbReference>
<keyword evidence="3 5" id="KW-0378">Hydrolase</keyword>
<comment type="similarity">
    <text evidence="1 5 6">Belongs to the peptidase S8 family.</text>
</comment>
<dbReference type="PIRSF" id="PIRSF037893">
    <property type="entry name" value="Subtilisin_rel_Maqu_2796"/>
    <property type="match status" value="1"/>
</dbReference>
<protein>
    <submittedName>
        <fullName evidence="9">S8 family serine peptidase</fullName>
    </submittedName>
</protein>
<evidence type="ECO:0000256" key="1">
    <source>
        <dbReference type="ARBA" id="ARBA00011073"/>
    </source>
</evidence>
<dbReference type="CDD" id="cd07496">
    <property type="entry name" value="Peptidases_S8_13"/>
    <property type="match status" value="1"/>
</dbReference>
<feature type="active site" description="Charge relay system" evidence="5">
    <location>
        <position position="363"/>
    </location>
</feature>
<dbReference type="Proteomes" id="UP000599024">
    <property type="component" value="Unassembled WGS sequence"/>
</dbReference>
<dbReference type="Gene3D" id="3.40.50.200">
    <property type="entry name" value="Peptidase S8/S53 domain"/>
    <property type="match status" value="1"/>
</dbReference>
<feature type="region of interest" description="Disordered" evidence="7">
    <location>
        <begin position="392"/>
        <end position="412"/>
    </location>
</feature>
<evidence type="ECO:0000256" key="4">
    <source>
        <dbReference type="ARBA" id="ARBA00022825"/>
    </source>
</evidence>
<evidence type="ECO:0000313" key="10">
    <source>
        <dbReference type="Proteomes" id="UP000599024"/>
    </source>
</evidence>
<dbReference type="InterPro" id="IPR023828">
    <property type="entry name" value="Peptidase_S8_Ser-AS"/>
</dbReference>
<dbReference type="PANTHER" id="PTHR43806">
    <property type="entry name" value="PEPTIDASE S8"/>
    <property type="match status" value="1"/>
</dbReference>
<dbReference type="AlphaFoldDB" id="A0A8J6N9G6"/>
<evidence type="ECO:0000313" key="9">
    <source>
        <dbReference type="EMBL" id="MBC8208531.1"/>
    </source>
</evidence>
<comment type="caution">
    <text evidence="9">The sequence shown here is derived from an EMBL/GenBank/DDBJ whole genome shotgun (WGS) entry which is preliminary data.</text>
</comment>
<dbReference type="PROSITE" id="PS00137">
    <property type="entry name" value="SUBTILASE_HIS"/>
    <property type="match status" value="1"/>
</dbReference>
<feature type="active site" description="Charge relay system" evidence="5">
    <location>
        <position position="414"/>
    </location>
</feature>
<dbReference type="InterPro" id="IPR022398">
    <property type="entry name" value="Peptidase_S8_His-AS"/>
</dbReference>
<sequence length="890" mass="93383">MVRSDMSGIESTVELIQGLMKCGGRLALCGLLCGVIVSTGACSGGGGVDASTDADPISSTYTISGHVSVSPVYAMDSDVNDPNAPYASNDTLLTAQLLPNPVVVGGYVNEHRSGAPGRSRIIGDPADFYSVSLTENQILSLSVAESQTADLDLYLYTSEGTMVDGSLGTGAIETIVVPADGSYCVEVRVYSSSSNYTLAVGQQSSFVSVDHQRLILSAEFAPGQVVSRFRQEKTETEVSASSMIMAHLGMTPVAGASHRGMLLRFEPDFVLLSAQHQDAGILLLPECATWADEGQRLRYVTLLRIKELRLQEGVELAEPNYLLKSSVVPNDSYYHYQWNYPLVHLDQAWEVTTGNSQVVAVVDTGVILTHPDLQGQLVPGYDFISDPSMALDGDGIDSNPDDPGDQSTGGSSFHGTHVAGIVAASTNNGQGVAGSGYRTQVMPLRVLGQGGVGTSYDVMQAVRYAAGLSNDSGRVPTMPVTVINLSLGGGSYSQEMQNLISDVRAAGVIVVAAAGNEGLSTVNYPAAYAGVVGVSAVDGRGELTPYSNHGSEIDLAAPGGDITSDVNGDGYGDGILSTGADDSSGTIQPTYVFMQGTSMAVPHVSGVAALMKSVWPELSPAGFDLLLQGGWLATDLGDPGHDSLYGYGLIDARQAVLTAQNQAGGSVILPAVMTVSPVALNFGETVGTVVLQVGNGGTESLVMNGFSEDAPWLTVTEQNVNDDSRLGTYLVSVNRSGLDIATYSATITFFSSSNSVEVPVIMSVRDDIHTGDAGHHYVLLLDAETLDILDQVEADAMAGEYQYSFTEVPAGQYKIFAGTDSDNDFFLGDAGEASGAYPTLTALSTVAVEDNVTNLHFNTGFKTEISSFSLSVQDFPGLFFRSPVLRELSR</sequence>
<accession>A0A8J6N9G6</accession>
<dbReference type="InterPro" id="IPR050131">
    <property type="entry name" value="Peptidase_S8_subtilisin-like"/>
</dbReference>
<dbReference type="InterPro" id="IPR023827">
    <property type="entry name" value="Peptidase_S8_Asp-AS"/>
</dbReference>
<dbReference type="InterPro" id="IPR034176">
    <property type="entry name" value="Peptidases_S8_13"/>
</dbReference>
<dbReference type="SUPFAM" id="SSF52743">
    <property type="entry name" value="Subtilisin-like"/>
    <property type="match status" value="1"/>
</dbReference>
<name>A0A8J6N9G6_9BACT</name>
<dbReference type="EMBL" id="JACNLK010000044">
    <property type="protein sequence ID" value="MBC8208531.1"/>
    <property type="molecule type" value="Genomic_DNA"/>
</dbReference>
<organism evidence="9 10">
    <name type="scientific">Candidatus Desulfatifera sulfidica</name>
    <dbReference type="NCBI Taxonomy" id="2841691"/>
    <lineage>
        <taxon>Bacteria</taxon>
        <taxon>Pseudomonadati</taxon>
        <taxon>Thermodesulfobacteriota</taxon>
        <taxon>Desulfobulbia</taxon>
        <taxon>Desulfobulbales</taxon>
        <taxon>Desulfobulbaceae</taxon>
        <taxon>Candidatus Desulfatifera</taxon>
    </lineage>
</organism>
<dbReference type="PROSITE" id="PS51892">
    <property type="entry name" value="SUBTILASE"/>
    <property type="match status" value="1"/>
</dbReference>
<dbReference type="InterPro" id="IPR015500">
    <property type="entry name" value="Peptidase_S8_subtilisin-rel"/>
</dbReference>
<dbReference type="Pfam" id="PF00082">
    <property type="entry name" value="Peptidase_S8"/>
    <property type="match status" value="1"/>
</dbReference>
<evidence type="ECO:0000259" key="8">
    <source>
        <dbReference type="Pfam" id="PF00082"/>
    </source>
</evidence>
<dbReference type="GO" id="GO:0006508">
    <property type="term" value="P:proteolysis"/>
    <property type="evidence" value="ECO:0007669"/>
    <property type="project" value="UniProtKB-KW"/>
</dbReference>
<keyword evidence="2 5" id="KW-0645">Protease</keyword>
<evidence type="ECO:0000256" key="2">
    <source>
        <dbReference type="ARBA" id="ARBA00022670"/>
    </source>
</evidence>
<dbReference type="GO" id="GO:0004252">
    <property type="term" value="F:serine-type endopeptidase activity"/>
    <property type="evidence" value="ECO:0007669"/>
    <property type="project" value="UniProtKB-UniRule"/>
</dbReference>
<dbReference type="PROSITE" id="PS00138">
    <property type="entry name" value="SUBTILASE_SER"/>
    <property type="match status" value="1"/>
</dbReference>
<dbReference type="Gene3D" id="2.60.120.380">
    <property type="match status" value="1"/>
</dbReference>
<evidence type="ECO:0000256" key="7">
    <source>
        <dbReference type="SAM" id="MobiDB-lite"/>
    </source>
</evidence>
<feature type="active site" description="Charge relay system" evidence="5">
    <location>
        <position position="598"/>
    </location>
</feature>